<evidence type="ECO:0000313" key="1">
    <source>
        <dbReference type="EMBL" id="SVC96387.1"/>
    </source>
</evidence>
<dbReference type="Gene3D" id="3.50.50.60">
    <property type="entry name" value="FAD/NAD(P)-binding domain"/>
    <property type="match status" value="1"/>
</dbReference>
<dbReference type="EMBL" id="UINC01121313">
    <property type="protein sequence ID" value="SVC96387.1"/>
    <property type="molecule type" value="Genomic_DNA"/>
</dbReference>
<dbReference type="InterPro" id="IPR036188">
    <property type="entry name" value="FAD/NAD-bd_sf"/>
</dbReference>
<dbReference type="AlphaFoldDB" id="A0A382RGW8"/>
<organism evidence="1">
    <name type="scientific">marine metagenome</name>
    <dbReference type="NCBI Taxonomy" id="408172"/>
    <lineage>
        <taxon>unclassified sequences</taxon>
        <taxon>metagenomes</taxon>
        <taxon>ecological metagenomes</taxon>
    </lineage>
</organism>
<proteinExistence type="predicted"/>
<dbReference type="SUPFAM" id="SSF51905">
    <property type="entry name" value="FAD/NAD(P)-binding domain"/>
    <property type="match status" value="1"/>
</dbReference>
<evidence type="ECO:0008006" key="2">
    <source>
        <dbReference type="Google" id="ProtNLM"/>
    </source>
</evidence>
<dbReference type="PANTHER" id="PTHR10668:SF103">
    <property type="entry name" value="PYRIDINE NUCLEOTIDE-DISULFIDE OXIDOREDUCTASE DOMAIN-CONTAINING PROTEIN 2"/>
    <property type="match status" value="1"/>
</dbReference>
<gene>
    <name evidence="1" type="ORF">METZ01_LOCUS349241</name>
</gene>
<feature type="non-terminal residue" evidence="1">
    <location>
        <position position="78"/>
    </location>
</feature>
<dbReference type="Pfam" id="PF13450">
    <property type="entry name" value="NAD_binding_8"/>
    <property type="match status" value="1"/>
</dbReference>
<name>A0A382RGW8_9ZZZZ</name>
<accession>A0A382RGW8</accession>
<protein>
    <recommendedName>
        <fullName evidence="2">FAD dependent oxidoreductase domain-containing protein</fullName>
    </recommendedName>
</protein>
<reference evidence="1" key="1">
    <citation type="submission" date="2018-05" db="EMBL/GenBank/DDBJ databases">
        <authorList>
            <person name="Lanie J.A."/>
            <person name="Ng W.-L."/>
            <person name="Kazmierczak K.M."/>
            <person name="Andrzejewski T.M."/>
            <person name="Davidsen T.M."/>
            <person name="Wayne K.J."/>
            <person name="Tettelin H."/>
            <person name="Glass J.I."/>
            <person name="Rusch D."/>
            <person name="Podicherti R."/>
            <person name="Tsui H.-C.T."/>
            <person name="Winkler M.E."/>
        </authorList>
    </citation>
    <scope>NUCLEOTIDE SEQUENCE</scope>
</reference>
<sequence>MREEYDGIVLGGGHNGLICGGYLARAGLKVLVVERHLEIGGGLDSHEGTRSGFWHNVHSNNHRGVCDLKWYKDLELDK</sequence>
<dbReference type="PANTHER" id="PTHR10668">
    <property type="entry name" value="PHYTOENE DEHYDROGENASE"/>
    <property type="match status" value="1"/>
</dbReference>